<evidence type="ECO:0000313" key="11">
    <source>
        <dbReference type="EMBL" id="KAI5612690.1"/>
    </source>
</evidence>
<evidence type="ECO:0000256" key="9">
    <source>
        <dbReference type="ARBA" id="ARBA00048679"/>
    </source>
</evidence>
<dbReference type="PROSITE" id="PS50011">
    <property type="entry name" value="PROTEIN_KINASE_DOM"/>
    <property type="match status" value="1"/>
</dbReference>
<dbReference type="GO" id="GO:0005737">
    <property type="term" value="C:cytoplasm"/>
    <property type="evidence" value="ECO:0007669"/>
    <property type="project" value="TreeGrafter"/>
</dbReference>
<dbReference type="EMBL" id="MU563656">
    <property type="protein sequence ID" value="KAI5612690.1"/>
    <property type="molecule type" value="Genomic_DNA"/>
</dbReference>
<keyword evidence="6 11" id="KW-0418">Kinase</keyword>
<dbReference type="InterPro" id="IPR011009">
    <property type="entry name" value="Kinase-like_dom_sf"/>
</dbReference>
<keyword evidence="3" id="KW-0723">Serine/threonine-protein kinase</keyword>
<dbReference type="GO" id="GO:0005524">
    <property type="term" value="F:ATP binding"/>
    <property type="evidence" value="ECO:0007669"/>
    <property type="project" value="UniProtKB-KW"/>
</dbReference>
<dbReference type="GO" id="GO:0004674">
    <property type="term" value="F:protein serine/threonine kinase activity"/>
    <property type="evidence" value="ECO:0007669"/>
    <property type="project" value="UniProtKB-KW"/>
</dbReference>
<comment type="similarity">
    <text evidence="1">Belongs to the protein kinase superfamily. CAMK Ser/Thr protein kinase family. PIM subfamily.</text>
</comment>
<dbReference type="InterPro" id="IPR008271">
    <property type="entry name" value="Ser/Thr_kinase_AS"/>
</dbReference>
<dbReference type="SUPFAM" id="SSF56112">
    <property type="entry name" value="Protein kinase-like (PK-like)"/>
    <property type="match status" value="1"/>
</dbReference>
<dbReference type="GO" id="GO:0043066">
    <property type="term" value="P:negative regulation of apoptotic process"/>
    <property type="evidence" value="ECO:0007669"/>
    <property type="project" value="TreeGrafter"/>
</dbReference>
<comment type="caution">
    <text evidence="11">The sequence shown here is derived from an EMBL/GenBank/DDBJ whole genome shotgun (WGS) entry which is preliminary data.</text>
</comment>
<gene>
    <name evidence="11" type="ORF">C0J50_4422</name>
</gene>
<feature type="non-terminal residue" evidence="11">
    <location>
        <position position="198"/>
    </location>
</feature>
<evidence type="ECO:0000256" key="7">
    <source>
        <dbReference type="ARBA" id="ARBA00022840"/>
    </source>
</evidence>
<sequence>NVIQLLEWFETPTFYILVMERSRICVNLLQYCQTRKRPLSENSARKVMVQVIQAARHCCERGVLHRDIKPENLVFDPDTYVVKLIDFGCADLLTDMPYLSYSGTPGFWPPEWLLYGEYHGIPATIWSLGIVLYELVCGRLPFDNDNEIIEGDLQFIPALSEECCDFISLCLEHVPQDRASFDVLLNHPWIIKKQTQST</sequence>
<keyword evidence="7" id="KW-0067">ATP-binding</keyword>
<evidence type="ECO:0000259" key="10">
    <source>
        <dbReference type="PROSITE" id="PS50011"/>
    </source>
</evidence>
<feature type="non-terminal residue" evidence="11">
    <location>
        <position position="1"/>
    </location>
</feature>
<dbReference type="AlphaFoldDB" id="A0AAD5AAW3"/>
<evidence type="ECO:0000256" key="2">
    <source>
        <dbReference type="ARBA" id="ARBA00012513"/>
    </source>
</evidence>
<feature type="domain" description="Protein kinase" evidence="10">
    <location>
        <begin position="1"/>
        <end position="190"/>
    </location>
</feature>
<dbReference type="Proteomes" id="UP001205998">
    <property type="component" value="Unassembled WGS sequence"/>
</dbReference>
<evidence type="ECO:0000256" key="4">
    <source>
        <dbReference type="ARBA" id="ARBA00022679"/>
    </source>
</evidence>
<dbReference type="GO" id="GO:0007346">
    <property type="term" value="P:regulation of mitotic cell cycle"/>
    <property type="evidence" value="ECO:0007669"/>
    <property type="project" value="TreeGrafter"/>
</dbReference>
<dbReference type="InterPro" id="IPR051138">
    <property type="entry name" value="PIM_Ser/Thr_kinase"/>
</dbReference>
<comment type="catalytic activity">
    <reaction evidence="9">
        <text>L-seryl-[protein] + ATP = O-phospho-L-seryl-[protein] + ADP + H(+)</text>
        <dbReference type="Rhea" id="RHEA:17989"/>
        <dbReference type="Rhea" id="RHEA-COMP:9863"/>
        <dbReference type="Rhea" id="RHEA-COMP:11604"/>
        <dbReference type="ChEBI" id="CHEBI:15378"/>
        <dbReference type="ChEBI" id="CHEBI:29999"/>
        <dbReference type="ChEBI" id="CHEBI:30616"/>
        <dbReference type="ChEBI" id="CHEBI:83421"/>
        <dbReference type="ChEBI" id="CHEBI:456216"/>
        <dbReference type="EC" id="2.7.11.1"/>
    </reaction>
</comment>
<dbReference type="PANTHER" id="PTHR22984">
    <property type="entry name" value="SERINE/THREONINE-PROTEIN KINASE PIM"/>
    <property type="match status" value="1"/>
</dbReference>
<dbReference type="EC" id="2.7.11.1" evidence="2"/>
<dbReference type="PROSITE" id="PS00108">
    <property type="entry name" value="PROTEIN_KINASE_ST"/>
    <property type="match status" value="1"/>
</dbReference>
<evidence type="ECO:0000313" key="12">
    <source>
        <dbReference type="Proteomes" id="UP001205998"/>
    </source>
</evidence>
<organism evidence="11 12">
    <name type="scientific">Silurus asotus</name>
    <name type="common">Amur catfish</name>
    <name type="synonym">Parasilurus asotus</name>
    <dbReference type="NCBI Taxonomy" id="30991"/>
    <lineage>
        <taxon>Eukaryota</taxon>
        <taxon>Metazoa</taxon>
        <taxon>Chordata</taxon>
        <taxon>Craniata</taxon>
        <taxon>Vertebrata</taxon>
        <taxon>Euteleostomi</taxon>
        <taxon>Actinopterygii</taxon>
        <taxon>Neopterygii</taxon>
        <taxon>Teleostei</taxon>
        <taxon>Ostariophysi</taxon>
        <taxon>Siluriformes</taxon>
        <taxon>Siluridae</taxon>
        <taxon>Silurus</taxon>
    </lineage>
</organism>
<evidence type="ECO:0000256" key="5">
    <source>
        <dbReference type="ARBA" id="ARBA00022741"/>
    </source>
</evidence>
<comment type="catalytic activity">
    <reaction evidence="8">
        <text>L-threonyl-[protein] + ATP = O-phospho-L-threonyl-[protein] + ADP + H(+)</text>
        <dbReference type="Rhea" id="RHEA:46608"/>
        <dbReference type="Rhea" id="RHEA-COMP:11060"/>
        <dbReference type="Rhea" id="RHEA-COMP:11605"/>
        <dbReference type="ChEBI" id="CHEBI:15378"/>
        <dbReference type="ChEBI" id="CHEBI:30013"/>
        <dbReference type="ChEBI" id="CHEBI:30616"/>
        <dbReference type="ChEBI" id="CHEBI:61977"/>
        <dbReference type="ChEBI" id="CHEBI:456216"/>
        <dbReference type="EC" id="2.7.11.1"/>
    </reaction>
</comment>
<accession>A0AAD5AAW3</accession>
<evidence type="ECO:0000256" key="3">
    <source>
        <dbReference type="ARBA" id="ARBA00022527"/>
    </source>
</evidence>
<dbReference type="InterPro" id="IPR000719">
    <property type="entry name" value="Prot_kinase_dom"/>
</dbReference>
<name>A0AAD5AAW3_SILAS</name>
<proteinExistence type="inferred from homology"/>
<keyword evidence="4" id="KW-0808">Transferase</keyword>
<keyword evidence="12" id="KW-1185">Reference proteome</keyword>
<dbReference type="SMART" id="SM00220">
    <property type="entry name" value="S_TKc"/>
    <property type="match status" value="1"/>
</dbReference>
<evidence type="ECO:0000256" key="8">
    <source>
        <dbReference type="ARBA" id="ARBA00047899"/>
    </source>
</evidence>
<evidence type="ECO:0000256" key="1">
    <source>
        <dbReference type="ARBA" id="ARBA00005505"/>
    </source>
</evidence>
<dbReference type="PANTHER" id="PTHR22984:SF11">
    <property type="entry name" value="AURORA KINASE-RELATED"/>
    <property type="match status" value="1"/>
</dbReference>
<reference evidence="11" key="1">
    <citation type="submission" date="2018-07" db="EMBL/GenBank/DDBJ databases">
        <title>Comparative genomics of catfishes provides insights into carnivory and benthic adaptation.</title>
        <authorList>
            <person name="Zhang Y."/>
            <person name="Wang D."/>
            <person name="Peng Z."/>
            <person name="Zheng S."/>
            <person name="Shao F."/>
            <person name="Tao W."/>
        </authorList>
    </citation>
    <scope>NUCLEOTIDE SEQUENCE</scope>
    <source>
        <strain evidence="11">Chongqing</strain>
    </source>
</reference>
<protein>
    <recommendedName>
        <fullName evidence="2">non-specific serine/threonine protein kinase</fullName>
        <ecNumber evidence="2">2.7.11.1</ecNumber>
    </recommendedName>
</protein>
<dbReference type="Pfam" id="PF00069">
    <property type="entry name" value="Pkinase"/>
    <property type="match status" value="1"/>
</dbReference>
<evidence type="ECO:0000256" key="6">
    <source>
        <dbReference type="ARBA" id="ARBA00022777"/>
    </source>
</evidence>
<dbReference type="Gene3D" id="1.10.510.10">
    <property type="entry name" value="Transferase(Phosphotransferase) domain 1"/>
    <property type="match status" value="1"/>
</dbReference>
<keyword evidence="5" id="KW-0547">Nucleotide-binding</keyword>